<proteinExistence type="predicted"/>
<reference evidence="3" key="1">
    <citation type="submission" date="2020-03" db="EMBL/GenBank/DDBJ databases">
        <authorList>
            <person name="Weist P."/>
        </authorList>
    </citation>
    <scope>NUCLEOTIDE SEQUENCE</scope>
</reference>
<dbReference type="Proteomes" id="UP001153269">
    <property type="component" value="Unassembled WGS sequence"/>
</dbReference>
<dbReference type="SUPFAM" id="SSF56436">
    <property type="entry name" value="C-type lectin-like"/>
    <property type="match status" value="1"/>
</dbReference>
<evidence type="ECO:0000256" key="1">
    <source>
        <dbReference type="ARBA" id="ARBA00023157"/>
    </source>
</evidence>
<evidence type="ECO:0000259" key="2">
    <source>
        <dbReference type="PROSITE" id="PS50041"/>
    </source>
</evidence>
<dbReference type="InterPro" id="IPR018378">
    <property type="entry name" value="C-type_lectin_CS"/>
</dbReference>
<protein>
    <recommendedName>
        <fullName evidence="2">C-type lectin domain-containing protein</fullName>
    </recommendedName>
</protein>
<dbReference type="Pfam" id="PF00059">
    <property type="entry name" value="Lectin_C"/>
    <property type="match status" value="1"/>
</dbReference>
<evidence type="ECO:0000313" key="4">
    <source>
        <dbReference type="Proteomes" id="UP001153269"/>
    </source>
</evidence>
<name>A0A9N7VAE1_PLEPL</name>
<dbReference type="AlphaFoldDB" id="A0A9N7VAE1"/>
<keyword evidence="4" id="KW-1185">Reference proteome</keyword>
<dbReference type="InterPro" id="IPR001304">
    <property type="entry name" value="C-type_lectin-like"/>
</dbReference>
<organism evidence="3 4">
    <name type="scientific">Pleuronectes platessa</name>
    <name type="common">European plaice</name>
    <dbReference type="NCBI Taxonomy" id="8262"/>
    <lineage>
        <taxon>Eukaryota</taxon>
        <taxon>Metazoa</taxon>
        <taxon>Chordata</taxon>
        <taxon>Craniata</taxon>
        <taxon>Vertebrata</taxon>
        <taxon>Euteleostomi</taxon>
        <taxon>Actinopterygii</taxon>
        <taxon>Neopterygii</taxon>
        <taxon>Teleostei</taxon>
        <taxon>Neoteleostei</taxon>
        <taxon>Acanthomorphata</taxon>
        <taxon>Carangaria</taxon>
        <taxon>Pleuronectiformes</taxon>
        <taxon>Pleuronectoidei</taxon>
        <taxon>Pleuronectidae</taxon>
        <taxon>Pleuronectes</taxon>
    </lineage>
</organism>
<feature type="domain" description="C-type lectin" evidence="2">
    <location>
        <begin position="70"/>
        <end position="130"/>
    </location>
</feature>
<sequence length="133" mass="14792">MIDSCIAETSLLRLHLLISTMQTLHKMAAFFKLDPKIAKGLGKMEEANAGTSSLRFRPRTSLTEVTDQIFWIGLERTGNRWRWVDTSALGDSHWEDNLSEGDCGLLRGAGSTQASWISSPCAHSAYFICEKQA</sequence>
<evidence type="ECO:0000313" key="3">
    <source>
        <dbReference type="EMBL" id="CAB1448927.1"/>
    </source>
</evidence>
<dbReference type="PROSITE" id="PS50041">
    <property type="entry name" value="C_TYPE_LECTIN_2"/>
    <property type="match status" value="1"/>
</dbReference>
<dbReference type="EMBL" id="CADEAL010003992">
    <property type="protein sequence ID" value="CAB1448927.1"/>
    <property type="molecule type" value="Genomic_DNA"/>
</dbReference>
<accession>A0A9N7VAE1</accession>
<comment type="caution">
    <text evidence="3">The sequence shown here is derived from an EMBL/GenBank/DDBJ whole genome shotgun (WGS) entry which is preliminary data.</text>
</comment>
<dbReference type="PROSITE" id="PS00615">
    <property type="entry name" value="C_TYPE_LECTIN_1"/>
    <property type="match status" value="1"/>
</dbReference>
<keyword evidence="1" id="KW-1015">Disulfide bond</keyword>
<dbReference type="Gene3D" id="3.10.100.10">
    <property type="entry name" value="Mannose-Binding Protein A, subunit A"/>
    <property type="match status" value="1"/>
</dbReference>
<gene>
    <name evidence="3" type="ORF">PLEPLA_LOCUS36577</name>
</gene>
<dbReference type="CDD" id="cd00037">
    <property type="entry name" value="CLECT"/>
    <property type="match status" value="1"/>
</dbReference>
<dbReference type="InterPro" id="IPR016187">
    <property type="entry name" value="CTDL_fold"/>
</dbReference>
<dbReference type="InterPro" id="IPR016186">
    <property type="entry name" value="C-type_lectin-like/link_sf"/>
</dbReference>